<organism evidence="1">
    <name type="scientific">viral metagenome</name>
    <dbReference type="NCBI Taxonomy" id="1070528"/>
    <lineage>
        <taxon>unclassified sequences</taxon>
        <taxon>metagenomes</taxon>
        <taxon>organismal metagenomes</taxon>
    </lineage>
</organism>
<accession>A0A6C0C6I4</accession>
<name>A0A6C0C6I4_9ZZZZ</name>
<dbReference type="PANTHER" id="PTHR12277:SF81">
    <property type="entry name" value="PROTEIN ABHD13"/>
    <property type="match status" value="1"/>
</dbReference>
<sequence length="269" mass="31177">MLYHPVTSNATKYQKFYAKLTKYLVESSNLIENISVRTQDGFVLDTLYVKNPHTDRCIIFFHGNAGNLSMRYDMIKFLYNFGSVVIFDYRSYGRSTGNITHLTEEGLYQDGYAMWKYVTSELKYEPNKITLFGESLGCSIVIKLAADLSKTFNNETYPHSLILNSPFSSLSSIVNHMFNKYNYGFLESLITFVELEYDSIEWIKYVSHTIKIIIAHSPNDEIIPYPDARKLYHSVHRNPNIKFIDIHGEHNDIGLTTNYVYSVSEMLQE</sequence>
<dbReference type="InterPro" id="IPR019436">
    <property type="entry name" value="Say1-like"/>
</dbReference>
<protein>
    <recommendedName>
        <fullName evidence="2">Serine aminopeptidase S33 domain-containing protein</fullName>
    </recommendedName>
</protein>
<dbReference type="SUPFAM" id="SSF53474">
    <property type="entry name" value="alpha/beta-Hydrolases"/>
    <property type="match status" value="1"/>
</dbReference>
<dbReference type="InterPro" id="IPR029058">
    <property type="entry name" value="AB_hydrolase_fold"/>
</dbReference>
<reference evidence="1" key="1">
    <citation type="journal article" date="2020" name="Nature">
        <title>Giant virus diversity and host interactions through global metagenomics.</title>
        <authorList>
            <person name="Schulz F."/>
            <person name="Roux S."/>
            <person name="Paez-Espino D."/>
            <person name="Jungbluth S."/>
            <person name="Walsh D.A."/>
            <person name="Denef V.J."/>
            <person name="McMahon K.D."/>
            <person name="Konstantinidis K.T."/>
            <person name="Eloe-Fadrosh E.A."/>
            <person name="Kyrpides N.C."/>
            <person name="Woyke T."/>
        </authorList>
    </citation>
    <scope>NUCLEOTIDE SEQUENCE</scope>
    <source>
        <strain evidence="1">GVMAG-M-3300020192-26</strain>
    </source>
</reference>
<dbReference type="EMBL" id="MN739352">
    <property type="protein sequence ID" value="QHS99932.1"/>
    <property type="molecule type" value="Genomic_DNA"/>
</dbReference>
<dbReference type="PANTHER" id="PTHR12277">
    <property type="entry name" value="ALPHA/BETA HYDROLASE DOMAIN-CONTAINING PROTEIN"/>
    <property type="match status" value="1"/>
</dbReference>
<evidence type="ECO:0008006" key="2">
    <source>
        <dbReference type="Google" id="ProtNLM"/>
    </source>
</evidence>
<evidence type="ECO:0000313" key="1">
    <source>
        <dbReference type="EMBL" id="QHS99932.1"/>
    </source>
</evidence>
<dbReference type="AlphaFoldDB" id="A0A6C0C6I4"/>
<dbReference type="Pfam" id="PF10340">
    <property type="entry name" value="Say1_Mug180"/>
    <property type="match status" value="1"/>
</dbReference>
<proteinExistence type="predicted"/>
<dbReference type="Gene3D" id="3.40.50.1820">
    <property type="entry name" value="alpha/beta hydrolase"/>
    <property type="match status" value="1"/>
</dbReference>